<dbReference type="SMART" id="SM00028">
    <property type="entry name" value="TPR"/>
    <property type="match status" value="7"/>
</dbReference>
<reference evidence="5 6" key="1">
    <citation type="submission" date="2024-07" db="EMBL/GenBank/DDBJ databases">
        <title>Chromosome-level genome assembly of the water stick insect Ranatra chinensis (Heteroptera: Nepidae).</title>
        <authorList>
            <person name="Liu X."/>
        </authorList>
    </citation>
    <scope>NUCLEOTIDE SEQUENCE [LARGE SCALE GENOMIC DNA]</scope>
    <source>
        <strain evidence="5">Cailab_2021Rc</strain>
        <tissue evidence="5">Muscle</tissue>
    </source>
</reference>
<comment type="similarity">
    <text evidence="2">Belongs to the YPP1 family.</text>
</comment>
<dbReference type="PROSITE" id="PS50005">
    <property type="entry name" value="TPR"/>
    <property type="match status" value="3"/>
</dbReference>
<dbReference type="EMBL" id="JBFDAA010000006">
    <property type="protein sequence ID" value="KAL1131913.1"/>
    <property type="molecule type" value="Genomic_DNA"/>
</dbReference>
<dbReference type="InterPro" id="IPR045819">
    <property type="entry name" value="TTC7_N"/>
</dbReference>
<protein>
    <recommendedName>
        <fullName evidence="4">Tetratricopeptide repeat protein 7 N-terminal domain-containing protein</fullName>
    </recommendedName>
</protein>
<dbReference type="Pfam" id="PF13181">
    <property type="entry name" value="TPR_8"/>
    <property type="match status" value="4"/>
</dbReference>
<comment type="function">
    <text evidence="1">Involved in endocytosis.</text>
</comment>
<feature type="repeat" description="TPR" evidence="3">
    <location>
        <begin position="783"/>
        <end position="816"/>
    </location>
</feature>
<feature type="domain" description="Tetratricopeptide repeat protein 7 N-terminal" evidence="4">
    <location>
        <begin position="3"/>
        <end position="381"/>
    </location>
</feature>
<comment type="caution">
    <text evidence="5">The sequence shown here is derived from an EMBL/GenBank/DDBJ whole genome shotgun (WGS) entry which is preliminary data.</text>
</comment>
<accession>A0ABD0YKW2</accession>
<dbReference type="PANTHER" id="PTHR23083">
    <property type="entry name" value="TETRATRICOPEPTIDE REPEAT PROTEIN, TPR"/>
    <property type="match status" value="1"/>
</dbReference>
<evidence type="ECO:0000256" key="3">
    <source>
        <dbReference type="PROSITE-ProRule" id="PRU00339"/>
    </source>
</evidence>
<evidence type="ECO:0000313" key="6">
    <source>
        <dbReference type="Proteomes" id="UP001558652"/>
    </source>
</evidence>
<dbReference type="AlphaFoldDB" id="A0ABD0YKW2"/>
<evidence type="ECO:0000313" key="5">
    <source>
        <dbReference type="EMBL" id="KAL1131913.1"/>
    </source>
</evidence>
<proteinExistence type="inferred from homology"/>
<dbReference type="PANTHER" id="PTHR23083:SF464">
    <property type="entry name" value="TETRATRICOPEPTIDE REPEAT DOMAIN 7, ISOFORM A"/>
    <property type="match status" value="1"/>
</dbReference>
<evidence type="ECO:0000256" key="2">
    <source>
        <dbReference type="ARBA" id="ARBA00038251"/>
    </source>
</evidence>
<keyword evidence="6" id="KW-1185">Reference proteome</keyword>
<name>A0ABD0YKW2_9HEMI</name>
<dbReference type="SUPFAM" id="SSF48452">
    <property type="entry name" value="TPR-like"/>
    <property type="match status" value="1"/>
</dbReference>
<organism evidence="5 6">
    <name type="scientific">Ranatra chinensis</name>
    <dbReference type="NCBI Taxonomy" id="642074"/>
    <lineage>
        <taxon>Eukaryota</taxon>
        <taxon>Metazoa</taxon>
        <taxon>Ecdysozoa</taxon>
        <taxon>Arthropoda</taxon>
        <taxon>Hexapoda</taxon>
        <taxon>Insecta</taxon>
        <taxon>Pterygota</taxon>
        <taxon>Neoptera</taxon>
        <taxon>Paraneoptera</taxon>
        <taxon>Hemiptera</taxon>
        <taxon>Heteroptera</taxon>
        <taxon>Panheteroptera</taxon>
        <taxon>Nepomorpha</taxon>
        <taxon>Nepidae</taxon>
        <taxon>Ranatrinae</taxon>
        <taxon>Ranatra</taxon>
    </lineage>
</organism>
<sequence>MTTKSNKGVRLENDIEKFREESNWKKIIELSEQLQIKHNTQGPLCNFLMGEGKLECFLEECPPLDANVSKARAGLVEAKKCLLFAAGEQGIKAGVALDSHLLLGKLHYAMGLYEEAIKHFIEADLQSLTEKSLPSRSLRIVAESFAVKGLCLEKVPPSSTSKYKHVEWEEQMVRCFELAGDLTLLYLQELDKLQQQNLITSSVVSGSHSPQPMATNTNMGPILETALQRAPLLHIHAGRLPAAVQRYRNMLSAVECSGTHSLRLTLTRQLAEVLLRGYTGTRYTSPLNGLGGTNKKGGASSPWKPRIYTGHNLFIPKNECEEIILLLLISEAMAVRDAVLSQSPEFKEARIRALSNATAVYDLLAVALVRWGQVNLLHESLERALKFSYEEAHVWMQRALCLESMGHFVQALSVIKEVARMIPNKVIPCLIAARICYIHLNLVYEGIEWSEKGLQRESNNPQGLASRCYLYIGIGTHYAALTTHLKSNKQSLNATAVDAFTKAQQCDPNDHLIEFYIGMNLACKGLIGEAIIHVKAALKLCPEHAPSLHLMVLLLTAQKQYIEAQALLQTALSDFPDNLNFNYVKAHLDLHTQGGEVALLTAKHMLALWKMLYEEQTHVDQSDNKSVFQLYTSEMSDKDSSSLHAHSVAASRVEQALSEVASSVSAFAPRPGPQKAWLLQLQIWLLLAELYLSMEQIHPAAACIQEATNIYPLSHHIMYTRGLVHEQKNEFGEAKQCFHNAVSINPSHIKSLQHLGLMYHYLGNHRMAEKTLRDAAKIDPHSPQTWYNLGKVLESMGDYERASDCMATALQVETTSPILPYTTVPITFE</sequence>
<dbReference type="Proteomes" id="UP001558652">
    <property type="component" value="Unassembled WGS sequence"/>
</dbReference>
<dbReference type="Gene3D" id="1.25.40.10">
    <property type="entry name" value="Tetratricopeptide repeat domain"/>
    <property type="match status" value="3"/>
</dbReference>
<evidence type="ECO:0000256" key="1">
    <source>
        <dbReference type="ARBA" id="ARBA00002550"/>
    </source>
</evidence>
<dbReference type="FunFam" id="1.25.40.10:FF:000421">
    <property type="entry name" value="Tetratricopeptide repeat domain 7B"/>
    <property type="match status" value="1"/>
</dbReference>
<evidence type="ECO:0000259" key="4">
    <source>
        <dbReference type="Pfam" id="PF19440"/>
    </source>
</evidence>
<keyword evidence="3" id="KW-0802">TPR repeat</keyword>
<dbReference type="InterPro" id="IPR011990">
    <property type="entry name" value="TPR-like_helical_dom_sf"/>
</dbReference>
<dbReference type="InterPro" id="IPR019734">
    <property type="entry name" value="TPR_rpt"/>
</dbReference>
<feature type="repeat" description="TPR" evidence="3">
    <location>
        <begin position="749"/>
        <end position="782"/>
    </location>
</feature>
<feature type="repeat" description="TPR" evidence="3">
    <location>
        <begin position="715"/>
        <end position="748"/>
    </location>
</feature>
<dbReference type="Pfam" id="PF19440">
    <property type="entry name" value="TTC7_N"/>
    <property type="match status" value="1"/>
</dbReference>
<dbReference type="InterPro" id="IPR051722">
    <property type="entry name" value="Endocytosis_PI4K-reg_protein"/>
</dbReference>
<gene>
    <name evidence="5" type="ORF">AAG570_011524</name>
</gene>